<dbReference type="InterPro" id="IPR027417">
    <property type="entry name" value="P-loop_NTPase"/>
</dbReference>
<evidence type="ECO:0000256" key="2">
    <source>
        <dbReference type="SAM" id="SignalP"/>
    </source>
</evidence>
<dbReference type="Gene3D" id="3.40.50.300">
    <property type="entry name" value="P-loop containing nucleotide triphosphate hydrolases"/>
    <property type="match status" value="1"/>
</dbReference>
<evidence type="ECO:0000259" key="4">
    <source>
        <dbReference type="Pfam" id="PF03443"/>
    </source>
</evidence>
<gene>
    <name evidence="5" type="ORF">PPNO1_LOCUS1434</name>
</gene>
<feature type="domain" description="Auxiliary Activity family 9 catalytic" evidence="4">
    <location>
        <begin position="21"/>
        <end position="176"/>
    </location>
</feature>
<protein>
    <recommendedName>
        <fullName evidence="7">Nucleoside phosphorylase domain-containing protein</fullName>
    </recommendedName>
</protein>
<dbReference type="Proteomes" id="UP000838763">
    <property type="component" value="Unassembled WGS sequence"/>
</dbReference>
<organism evidence="5 6">
    <name type="scientific">Parascedosporium putredinis</name>
    <dbReference type="NCBI Taxonomy" id="1442378"/>
    <lineage>
        <taxon>Eukaryota</taxon>
        <taxon>Fungi</taxon>
        <taxon>Dikarya</taxon>
        <taxon>Ascomycota</taxon>
        <taxon>Pezizomycotina</taxon>
        <taxon>Sordariomycetes</taxon>
        <taxon>Hypocreomycetidae</taxon>
        <taxon>Microascales</taxon>
        <taxon>Microascaceae</taxon>
        <taxon>Parascedosporium</taxon>
    </lineage>
</organism>
<dbReference type="InterPro" id="IPR035994">
    <property type="entry name" value="Nucleoside_phosphorylase_sf"/>
</dbReference>
<reference evidence="5" key="1">
    <citation type="submission" date="2022-11" db="EMBL/GenBank/DDBJ databases">
        <authorList>
            <person name="Scott C."/>
            <person name="Bruce N."/>
        </authorList>
    </citation>
    <scope>NUCLEOTIDE SEQUENCE</scope>
</reference>
<proteinExistence type="predicted"/>
<dbReference type="InterPro" id="IPR053137">
    <property type="entry name" value="NLR-like"/>
</dbReference>
<dbReference type="AlphaFoldDB" id="A0A9P1M632"/>
<evidence type="ECO:0000259" key="3">
    <source>
        <dbReference type="Pfam" id="PF01048"/>
    </source>
</evidence>
<evidence type="ECO:0000256" key="1">
    <source>
        <dbReference type="SAM" id="MobiDB-lite"/>
    </source>
</evidence>
<feature type="signal peptide" evidence="2">
    <location>
        <begin position="1"/>
        <end position="20"/>
    </location>
</feature>
<comment type="caution">
    <text evidence="5">The sequence shown here is derived from an EMBL/GenBank/DDBJ whole genome shotgun (WGS) entry which is preliminary data.</text>
</comment>
<feature type="compositionally biased region" description="Low complexity" evidence="1">
    <location>
        <begin position="180"/>
        <end position="215"/>
    </location>
</feature>
<keyword evidence="6" id="KW-1185">Reference proteome</keyword>
<evidence type="ECO:0000313" key="6">
    <source>
        <dbReference type="Proteomes" id="UP000838763"/>
    </source>
</evidence>
<dbReference type="OrthoDB" id="4849160at2759"/>
<dbReference type="InterPro" id="IPR005103">
    <property type="entry name" value="AA9_LPMO"/>
</dbReference>
<dbReference type="Gene3D" id="3.40.50.1580">
    <property type="entry name" value="Nucleoside phosphorylase domain"/>
    <property type="match status" value="1"/>
</dbReference>
<dbReference type="GO" id="GO:0003824">
    <property type="term" value="F:catalytic activity"/>
    <property type="evidence" value="ECO:0007669"/>
    <property type="project" value="InterPro"/>
</dbReference>
<feature type="domain" description="Nucleoside phosphorylase" evidence="3">
    <location>
        <begin position="295"/>
        <end position="487"/>
    </location>
</feature>
<keyword evidence="2" id="KW-0732">Signal</keyword>
<dbReference type="InterPro" id="IPR000845">
    <property type="entry name" value="Nucleoside_phosphorylase_d"/>
</dbReference>
<dbReference type="Pfam" id="PF01048">
    <property type="entry name" value="PNP_UDP_1"/>
    <property type="match status" value="1"/>
</dbReference>
<dbReference type="PANTHER" id="PTHR46082">
    <property type="entry name" value="ATP/GTP-BINDING PROTEIN-RELATED"/>
    <property type="match status" value="1"/>
</dbReference>
<evidence type="ECO:0000313" key="5">
    <source>
        <dbReference type="EMBL" id="CAI4211658.1"/>
    </source>
</evidence>
<dbReference type="PANTHER" id="PTHR46082:SF6">
    <property type="entry name" value="AAA+ ATPASE DOMAIN-CONTAINING PROTEIN-RELATED"/>
    <property type="match status" value="1"/>
</dbReference>
<dbReference type="SUPFAM" id="SSF52540">
    <property type="entry name" value="P-loop containing nucleoside triphosphate hydrolases"/>
    <property type="match status" value="1"/>
</dbReference>
<dbReference type="EMBL" id="CALLCH030000002">
    <property type="protein sequence ID" value="CAI4211658.1"/>
    <property type="molecule type" value="Genomic_DNA"/>
</dbReference>
<feature type="compositionally biased region" description="Basic and acidic residues" evidence="1">
    <location>
        <begin position="268"/>
        <end position="277"/>
    </location>
</feature>
<dbReference type="GO" id="GO:0009116">
    <property type="term" value="P:nucleoside metabolic process"/>
    <property type="evidence" value="ECO:0007669"/>
    <property type="project" value="InterPro"/>
</dbReference>
<dbReference type="Gene3D" id="2.70.50.70">
    <property type="match status" value="1"/>
</dbReference>
<accession>A0A9P1M632</accession>
<dbReference type="SUPFAM" id="SSF53167">
    <property type="entry name" value="Purine and uridine phosphorylases"/>
    <property type="match status" value="1"/>
</dbReference>
<dbReference type="Pfam" id="PF03443">
    <property type="entry name" value="AA9"/>
    <property type="match status" value="1"/>
</dbReference>
<feature type="chain" id="PRO_5040439759" description="Nucleoside phosphorylase domain-containing protein" evidence="2">
    <location>
        <begin position="21"/>
        <end position="764"/>
    </location>
</feature>
<feature type="compositionally biased region" description="Basic residues" evidence="1">
    <location>
        <begin position="216"/>
        <end position="229"/>
    </location>
</feature>
<feature type="region of interest" description="Disordered" evidence="1">
    <location>
        <begin position="173"/>
        <end position="285"/>
    </location>
</feature>
<name>A0A9P1M632_9PEZI</name>
<sequence length="764" mass="83730">MRLTGTFLTGIALGIQAARAHSYITSFIIDGVTYGGFHPRDPDANPDVLAAWKTTVPDDGWVGVNDYETPDIVCHLNATNANGNLAIEAGNTIHFQWNGWPESHHGPVITYMAYCGEDPASCARANKTDLEFFTIDEVGLISPNGTLNLYPSAMGIWATDVLISNNNSFTVEIPRPSPPATTSSATRSSPSTTPSSPISAPSTTPSASTSWSPARAPRHPRNPRHRLLYRARERPGLTYDIYQDPPHALPYPRSRIDRGSRPQRRPNVRRDHVDRDSAAGGAYRRQPATREGFGIAIICALPLEADAIDALFDKYWDEDVSYDKAPNDPNSYTTGSIGRHNVVLAHLPSIGTVASSSAAASFRMSFPNIRLALVVGICGAAPFLPGDIEIILGDVIISSGHRDNDKSCHDCGCNGPLMKRKRLEVADGLPNVHIGLIASGNTVMKDAKKRDEIARQHGAIGFEMEGAGVWDMFPSVIIKGVCDYADSHKSKEWQKYAAASAAACAKSVLRHWVPSQLGIIPYTRIENFIGRDDIMKKLRSSRRAGVQFRISLFGLGGSGTIAVTCQMPGYDDPDRDTMQMVKEWLESKDRQEWLMIIDNADDMEVFFPAACGSNYQENNTQHKRLADYIPECAHGSIVITTRNMKVGHSLAKSNLPIYVGSMSDKESQELIRKNTGGDIGTSDELKSLATRLENLPLALAQAAAFIVQNSTTVAQYLDLLEGSNENLIQLLSEEFETTGKETKIPRAVVHTWIISFEMIRRQDP</sequence>
<evidence type="ECO:0008006" key="7">
    <source>
        <dbReference type="Google" id="ProtNLM"/>
    </source>
</evidence>